<feature type="region of interest" description="Disordered" evidence="6">
    <location>
        <begin position="388"/>
        <end position="427"/>
    </location>
</feature>
<comment type="similarity">
    <text evidence="5">Belongs to the SAT4 family.</text>
</comment>
<comment type="caution">
    <text evidence="9">The sequence shown here is derived from an EMBL/GenBank/DDBJ whole genome shotgun (WGS) entry which is preliminary data.</text>
</comment>
<feature type="transmembrane region" description="Helical" evidence="7">
    <location>
        <begin position="270"/>
        <end position="290"/>
    </location>
</feature>
<feature type="domain" description="Rhodopsin" evidence="8">
    <location>
        <begin position="55"/>
        <end position="294"/>
    </location>
</feature>
<feature type="compositionally biased region" description="Basic and acidic residues" evidence="6">
    <location>
        <begin position="388"/>
        <end position="400"/>
    </location>
</feature>
<feature type="compositionally biased region" description="Polar residues" evidence="6">
    <location>
        <begin position="304"/>
        <end position="322"/>
    </location>
</feature>
<reference evidence="9" key="1">
    <citation type="submission" date="2021-03" db="EMBL/GenBank/DDBJ databases">
        <authorList>
            <person name="Tagirdzhanova G."/>
        </authorList>
    </citation>
    <scope>NUCLEOTIDE SEQUENCE</scope>
</reference>
<dbReference type="OrthoDB" id="10017208at2759"/>
<organism evidence="9 10">
    <name type="scientific">Gomphillus americanus</name>
    <dbReference type="NCBI Taxonomy" id="1940652"/>
    <lineage>
        <taxon>Eukaryota</taxon>
        <taxon>Fungi</taxon>
        <taxon>Dikarya</taxon>
        <taxon>Ascomycota</taxon>
        <taxon>Pezizomycotina</taxon>
        <taxon>Lecanoromycetes</taxon>
        <taxon>OSLEUM clade</taxon>
        <taxon>Ostropomycetidae</taxon>
        <taxon>Ostropales</taxon>
        <taxon>Graphidaceae</taxon>
        <taxon>Gomphilloideae</taxon>
        <taxon>Gomphillus</taxon>
    </lineage>
</organism>
<dbReference type="InterPro" id="IPR052337">
    <property type="entry name" value="SAT4-like"/>
</dbReference>
<dbReference type="GO" id="GO:0016020">
    <property type="term" value="C:membrane"/>
    <property type="evidence" value="ECO:0007669"/>
    <property type="project" value="UniProtKB-SubCell"/>
</dbReference>
<name>A0A8H3F8T0_9LECA</name>
<gene>
    <name evidence="9" type="ORF">GOMPHAMPRED_001685</name>
</gene>
<accession>A0A8H3F8T0</accession>
<keyword evidence="3 7" id="KW-1133">Transmembrane helix</keyword>
<evidence type="ECO:0000313" key="10">
    <source>
        <dbReference type="Proteomes" id="UP000664169"/>
    </source>
</evidence>
<dbReference type="Pfam" id="PF20684">
    <property type="entry name" value="Fung_rhodopsin"/>
    <property type="match status" value="1"/>
</dbReference>
<evidence type="ECO:0000256" key="6">
    <source>
        <dbReference type="SAM" id="MobiDB-lite"/>
    </source>
</evidence>
<feature type="transmembrane region" description="Helical" evidence="7">
    <location>
        <begin position="153"/>
        <end position="175"/>
    </location>
</feature>
<keyword evidence="4 7" id="KW-0472">Membrane</keyword>
<evidence type="ECO:0000256" key="2">
    <source>
        <dbReference type="ARBA" id="ARBA00022692"/>
    </source>
</evidence>
<dbReference type="PANTHER" id="PTHR33048">
    <property type="entry name" value="PTH11-LIKE INTEGRAL MEMBRANE PROTEIN (AFU_ORTHOLOGUE AFUA_5G11245)"/>
    <property type="match status" value="1"/>
</dbReference>
<comment type="subcellular location">
    <subcellularLocation>
        <location evidence="1">Membrane</location>
        <topology evidence="1">Multi-pass membrane protein</topology>
    </subcellularLocation>
</comment>
<proteinExistence type="inferred from homology"/>
<evidence type="ECO:0000256" key="1">
    <source>
        <dbReference type="ARBA" id="ARBA00004141"/>
    </source>
</evidence>
<feature type="transmembrane region" description="Helical" evidence="7">
    <location>
        <begin position="116"/>
        <end position="141"/>
    </location>
</feature>
<protein>
    <recommendedName>
        <fullName evidence="8">Rhodopsin domain-containing protein</fullName>
    </recommendedName>
</protein>
<evidence type="ECO:0000256" key="5">
    <source>
        <dbReference type="ARBA" id="ARBA00038359"/>
    </source>
</evidence>
<dbReference type="AlphaFoldDB" id="A0A8H3F8T0"/>
<keyword evidence="2 7" id="KW-0812">Transmembrane</keyword>
<feature type="transmembrane region" description="Helical" evidence="7">
    <location>
        <begin position="38"/>
        <end position="59"/>
    </location>
</feature>
<dbReference type="EMBL" id="CAJPDQ010000014">
    <property type="protein sequence ID" value="CAF9919124.1"/>
    <property type="molecule type" value="Genomic_DNA"/>
</dbReference>
<evidence type="ECO:0000259" key="8">
    <source>
        <dbReference type="Pfam" id="PF20684"/>
    </source>
</evidence>
<feature type="transmembrane region" description="Helical" evidence="7">
    <location>
        <begin position="230"/>
        <end position="250"/>
    </location>
</feature>
<evidence type="ECO:0000313" key="9">
    <source>
        <dbReference type="EMBL" id="CAF9919124.1"/>
    </source>
</evidence>
<dbReference type="Proteomes" id="UP000664169">
    <property type="component" value="Unassembled WGS sequence"/>
</dbReference>
<evidence type="ECO:0000256" key="4">
    <source>
        <dbReference type="ARBA" id="ARBA00023136"/>
    </source>
</evidence>
<evidence type="ECO:0000256" key="7">
    <source>
        <dbReference type="SAM" id="Phobius"/>
    </source>
</evidence>
<dbReference type="PANTHER" id="PTHR33048:SF47">
    <property type="entry name" value="INTEGRAL MEMBRANE PROTEIN-RELATED"/>
    <property type="match status" value="1"/>
</dbReference>
<feature type="region of interest" description="Disordered" evidence="6">
    <location>
        <begin position="304"/>
        <end position="330"/>
    </location>
</feature>
<feature type="transmembrane region" description="Helical" evidence="7">
    <location>
        <begin position="71"/>
        <end position="96"/>
    </location>
</feature>
<feature type="transmembrane region" description="Helical" evidence="7">
    <location>
        <begin position="195"/>
        <end position="218"/>
    </location>
</feature>
<keyword evidence="10" id="KW-1185">Reference proteome</keyword>
<sequence length="427" mass="47855">MSLSDLPSPDNGLVQYAGLEAIETPAGTDLSESQTSRIIATSVILMILSAVAVLLRFTARKLSKAGLWWDDWTILVAMILAWGADICMIVATTRGFGRHAALYTDFLLRVEVAESYFKIFYAYEILYTFAVALCKYSILLFYSRIFTERPFRIALYIMGSLVTLWLIAIQISVFAECVPVSGLWQLSEAARCIDLKSFFVGSGIPNVLLNVIIVFLPVPMVWTLDIERKYRFALSGVFALGTFVIGVSIARVVVLANVSLVDITWNFVDAGIWTSVEPSIAVVSACLPILRSLWIWNRRRTQAKSTNTMQTRSRSPMQSSNGKHYPFQTDRKIRNDSFTTPINELPADNDQQWGVHTDIYSSSSLPSRSQSNKKLRYEESDIKLYDLPIQKHDYESEKSRPISKPHPPPKAGFAHPGKSPVAELYGS</sequence>
<dbReference type="InterPro" id="IPR049326">
    <property type="entry name" value="Rhodopsin_dom_fungi"/>
</dbReference>
<evidence type="ECO:0000256" key="3">
    <source>
        <dbReference type="ARBA" id="ARBA00022989"/>
    </source>
</evidence>